<gene>
    <name evidence="3" type="ORF">JBS370_LOCUS19823</name>
    <name evidence="2" type="ORF">ZHD862_LOCUS6505</name>
</gene>
<proteinExistence type="predicted"/>
<feature type="signal peptide" evidence="1">
    <location>
        <begin position="1"/>
        <end position="17"/>
    </location>
</feature>
<dbReference type="EMBL" id="CAJNOT010000184">
    <property type="protein sequence ID" value="CAF0883455.1"/>
    <property type="molecule type" value="Genomic_DNA"/>
</dbReference>
<dbReference type="Proteomes" id="UP000663836">
    <property type="component" value="Unassembled WGS sequence"/>
</dbReference>
<dbReference type="AlphaFoldDB" id="A0A813YF09"/>
<dbReference type="EMBL" id="CAJOBD010002420">
    <property type="protein sequence ID" value="CAF3880697.1"/>
    <property type="molecule type" value="Genomic_DNA"/>
</dbReference>
<evidence type="ECO:0000313" key="2">
    <source>
        <dbReference type="EMBL" id="CAF0883455.1"/>
    </source>
</evidence>
<reference evidence="2" key="1">
    <citation type="submission" date="2021-02" db="EMBL/GenBank/DDBJ databases">
        <authorList>
            <person name="Nowell W R."/>
        </authorList>
    </citation>
    <scope>NUCLEOTIDE SEQUENCE</scope>
</reference>
<evidence type="ECO:0000313" key="4">
    <source>
        <dbReference type="Proteomes" id="UP000663864"/>
    </source>
</evidence>
<feature type="chain" id="PRO_5035683367" evidence="1">
    <location>
        <begin position="18"/>
        <end position="156"/>
    </location>
</feature>
<comment type="caution">
    <text evidence="2">The sequence shown here is derived from an EMBL/GenBank/DDBJ whole genome shotgun (WGS) entry which is preliminary data.</text>
</comment>
<sequence length="156" mass="17972">MFTNLLILASCYSLIGCLSIDPSSSKKYIDGKQYTIKNVGGTYTQRISDDGICTVELNEEPKILNEGEIIKIKNKWFKVEGCQLNRAYPVTCGSKLFYQLRDLSCSFIEQNHNKKIDTHRQIHNDLIEYLDRTYYNDCCESACTVSEFIQSCPIEW</sequence>
<accession>A0A813YF09</accession>
<keyword evidence="1" id="KW-0732">Signal</keyword>
<organism evidence="2 4">
    <name type="scientific">Rotaria sordida</name>
    <dbReference type="NCBI Taxonomy" id="392033"/>
    <lineage>
        <taxon>Eukaryota</taxon>
        <taxon>Metazoa</taxon>
        <taxon>Spiralia</taxon>
        <taxon>Gnathifera</taxon>
        <taxon>Rotifera</taxon>
        <taxon>Eurotatoria</taxon>
        <taxon>Bdelloidea</taxon>
        <taxon>Philodinida</taxon>
        <taxon>Philodinidae</taxon>
        <taxon>Rotaria</taxon>
    </lineage>
</organism>
<dbReference type="Proteomes" id="UP000663864">
    <property type="component" value="Unassembled WGS sequence"/>
</dbReference>
<protein>
    <submittedName>
        <fullName evidence="2">Uncharacterized protein</fullName>
    </submittedName>
</protein>
<evidence type="ECO:0000256" key="1">
    <source>
        <dbReference type="SAM" id="SignalP"/>
    </source>
</evidence>
<name>A0A813YF09_9BILA</name>
<evidence type="ECO:0000313" key="3">
    <source>
        <dbReference type="EMBL" id="CAF3880697.1"/>
    </source>
</evidence>